<gene>
    <name evidence="5" type="ORF">ACFFH7_36945</name>
</gene>
<dbReference type="Gene3D" id="3.30.70.2450">
    <property type="match status" value="1"/>
</dbReference>
<accession>A0ABV6N3K0</accession>
<keyword evidence="5" id="KW-0503">Monooxygenase</keyword>
<evidence type="ECO:0000259" key="4">
    <source>
        <dbReference type="Pfam" id="PF01494"/>
    </source>
</evidence>
<evidence type="ECO:0000256" key="3">
    <source>
        <dbReference type="ARBA" id="ARBA00022827"/>
    </source>
</evidence>
<dbReference type="SUPFAM" id="SSF51905">
    <property type="entry name" value="FAD/NAD(P)-binding domain"/>
    <property type="match status" value="1"/>
</dbReference>
<comment type="cofactor">
    <cofactor evidence="1">
        <name>FAD</name>
        <dbReference type="ChEBI" id="CHEBI:57692"/>
    </cofactor>
</comment>
<keyword evidence="2" id="KW-0285">Flavoprotein</keyword>
<dbReference type="PRINTS" id="PR00420">
    <property type="entry name" value="RNGMNOXGNASE"/>
</dbReference>
<evidence type="ECO:0000313" key="6">
    <source>
        <dbReference type="Proteomes" id="UP001589810"/>
    </source>
</evidence>
<evidence type="ECO:0000256" key="1">
    <source>
        <dbReference type="ARBA" id="ARBA00001974"/>
    </source>
</evidence>
<proteinExistence type="predicted"/>
<evidence type="ECO:0000313" key="5">
    <source>
        <dbReference type="EMBL" id="MFC0547147.1"/>
    </source>
</evidence>
<dbReference type="EMBL" id="JBHLUD010000013">
    <property type="protein sequence ID" value="MFC0547147.1"/>
    <property type="molecule type" value="Genomic_DNA"/>
</dbReference>
<reference evidence="5 6" key="1">
    <citation type="submission" date="2024-09" db="EMBL/GenBank/DDBJ databases">
        <authorList>
            <person name="Sun Q."/>
            <person name="Mori K."/>
        </authorList>
    </citation>
    <scope>NUCLEOTIDE SEQUENCE [LARGE SCALE GENOMIC DNA]</scope>
    <source>
        <strain evidence="5 6">TBRC 1432</strain>
    </source>
</reference>
<dbReference type="InterPro" id="IPR002938">
    <property type="entry name" value="FAD-bd"/>
</dbReference>
<organism evidence="5 6">
    <name type="scientific">Kutzneria chonburiensis</name>
    <dbReference type="NCBI Taxonomy" id="1483604"/>
    <lineage>
        <taxon>Bacteria</taxon>
        <taxon>Bacillati</taxon>
        <taxon>Actinomycetota</taxon>
        <taxon>Actinomycetes</taxon>
        <taxon>Pseudonocardiales</taxon>
        <taxon>Pseudonocardiaceae</taxon>
        <taxon>Kutzneria</taxon>
    </lineage>
</organism>
<name>A0ABV6N3K0_9PSEU</name>
<sequence>MTVLVVGAGPTGLTMALDLARRGVPVRVIDKAPAYFVGSRGKGIQDRTLEVFADLGIRDEIMAAGRHMTSRTYVSGEHTTDRTVTSLIIPQWQVEETLRDKLGEYGVKVELDTELLDLDGTTNHGRIDHDYLVACDGGRSTVRKRLGVPFEGETADGEHLMLLGDAEVSGLDPDLWHMWIGNGFYALCPFRTVPQWQVQIVPPEPLGEQPSLEVFQRLFDEMVGLPGVTLSNPTWLSTYRVNVRMVRDFRVGKVFLAGDAAHVHPPAGGLGMNTGIQDAYNLGWKLAAVINGEAGDALLDTYEAERRPIAEWTLDTSSTGLRKIAEAVQAGTGGLDAAVSPEHKQLGLGYPHSPLSRNLVSWDGPAAGWRAPWQDSLRRQDFTLLTFDDVRVLVRPDGYIGVVGGPDDDLSVATYLMDK</sequence>
<dbReference type="PANTHER" id="PTHR43004:SF19">
    <property type="entry name" value="BINDING MONOOXYGENASE, PUTATIVE (JCVI)-RELATED"/>
    <property type="match status" value="1"/>
</dbReference>
<keyword evidence="3" id="KW-0274">FAD</keyword>
<comment type="caution">
    <text evidence="5">The sequence shown here is derived from an EMBL/GenBank/DDBJ whole genome shotgun (WGS) entry which is preliminary data.</text>
</comment>
<dbReference type="Proteomes" id="UP001589810">
    <property type="component" value="Unassembled WGS sequence"/>
</dbReference>
<feature type="domain" description="FAD-binding" evidence="4">
    <location>
        <begin position="2"/>
        <end position="315"/>
    </location>
</feature>
<dbReference type="InterPro" id="IPR050641">
    <property type="entry name" value="RIFMO-like"/>
</dbReference>
<protein>
    <submittedName>
        <fullName evidence="5">FAD-dependent monooxygenase</fullName>
    </submittedName>
</protein>
<keyword evidence="5" id="KW-0560">Oxidoreductase</keyword>
<dbReference type="GO" id="GO:0004497">
    <property type="term" value="F:monooxygenase activity"/>
    <property type="evidence" value="ECO:0007669"/>
    <property type="project" value="UniProtKB-KW"/>
</dbReference>
<evidence type="ECO:0000256" key="2">
    <source>
        <dbReference type="ARBA" id="ARBA00022630"/>
    </source>
</evidence>
<dbReference type="InterPro" id="IPR036188">
    <property type="entry name" value="FAD/NAD-bd_sf"/>
</dbReference>
<dbReference type="RefSeq" id="WP_273937386.1">
    <property type="nucleotide sequence ID" value="NZ_CP097263.1"/>
</dbReference>
<dbReference type="PANTHER" id="PTHR43004">
    <property type="entry name" value="TRK SYSTEM POTASSIUM UPTAKE PROTEIN"/>
    <property type="match status" value="1"/>
</dbReference>
<dbReference type="Pfam" id="PF01494">
    <property type="entry name" value="FAD_binding_3"/>
    <property type="match status" value="1"/>
</dbReference>
<keyword evidence="6" id="KW-1185">Reference proteome</keyword>
<dbReference type="Gene3D" id="3.50.50.60">
    <property type="entry name" value="FAD/NAD(P)-binding domain"/>
    <property type="match status" value="1"/>
</dbReference>